<feature type="domain" description="DUF4031" evidence="2">
    <location>
        <begin position="24"/>
        <end position="92"/>
    </location>
</feature>
<evidence type="ECO:0000313" key="3">
    <source>
        <dbReference type="EMBL" id="AGC43238.1"/>
    </source>
</evidence>
<proteinExistence type="predicted"/>
<evidence type="ECO:0000313" key="4">
    <source>
        <dbReference type="Proteomes" id="UP000011131"/>
    </source>
</evidence>
<sequence length="109" mass="12392">MTVYVDQLVPHPPPKDPATRRAGARHGHRWCHLLCDPDGEAELHAMAARIGLKREWFQAPPNASKPHYDLTPPVRADALAWGAVELERDGLRAYFARWNEHLAQRSAQR</sequence>
<feature type="region of interest" description="Disordered" evidence="1">
    <location>
        <begin position="1"/>
        <end position="23"/>
    </location>
</feature>
<reference evidence="3 4" key="1">
    <citation type="journal article" date="2013" name="Genome Announc.">
        <title>Complete genome sequence of Myxococcus stipitatus strain DSM 14675, a fruiting myxobacterium.</title>
        <authorList>
            <person name="Huntley S."/>
            <person name="Kneip S."/>
            <person name="Treuner-Lange A."/>
            <person name="Sogaard-Andersen L."/>
        </authorList>
    </citation>
    <scope>NUCLEOTIDE SEQUENCE [LARGE SCALE GENOMIC DNA]</scope>
    <source>
        <strain evidence="4">DSM 14675 / JCM 12634 / Mx s8</strain>
    </source>
</reference>
<gene>
    <name evidence="3" type="ordered locus">MYSTI_01907</name>
</gene>
<evidence type="ECO:0000256" key="1">
    <source>
        <dbReference type="SAM" id="MobiDB-lite"/>
    </source>
</evidence>
<dbReference type="Proteomes" id="UP000011131">
    <property type="component" value="Chromosome"/>
</dbReference>
<dbReference type="RefSeq" id="WP_015347500.1">
    <property type="nucleotide sequence ID" value="NC_020126.1"/>
</dbReference>
<dbReference type="HOGENOM" id="CLU_165258_0_1_7"/>
<dbReference type="PATRIC" id="fig|1278073.3.peg.1958"/>
<dbReference type="OrthoDB" id="9808993at2"/>
<evidence type="ECO:0000259" key="2">
    <source>
        <dbReference type="Pfam" id="PF13223"/>
    </source>
</evidence>
<dbReference type="AlphaFoldDB" id="L7U516"/>
<name>L7U516_MYXSD</name>
<dbReference type="EMBL" id="CP004025">
    <property type="protein sequence ID" value="AGC43238.1"/>
    <property type="molecule type" value="Genomic_DNA"/>
</dbReference>
<keyword evidence="4" id="KW-1185">Reference proteome</keyword>
<accession>L7U516</accession>
<organism evidence="3 4">
    <name type="scientific">Myxococcus stipitatus (strain DSM 14675 / JCM 12634 / Mx s8)</name>
    <dbReference type="NCBI Taxonomy" id="1278073"/>
    <lineage>
        <taxon>Bacteria</taxon>
        <taxon>Pseudomonadati</taxon>
        <taxon>Myxococcota</taxon>
        <taxon>Myxococcia</taxon>
        <taxon>Myxococcales</taxon>
        <taxon>Cystobacterineae</taxon>
        <taxon>Myxococcaceae</taxon>
        <taxon>Myxococcus</taxon>
    </lineage>
</organism>
<dbReference type="InterPro" id="IPR025109">
    <property type="entry name" value="DUF4031"/>
</dbReference>
<dbReference type="KEGG" id="msd:MYSTI_01907"/>
<dbReference type="Pfam" id="PF13223">
    <property type="entry name" value="DUF4031"/>
    <property type="match status" value="1"/>
</dbReference>
<protein>
    <recommendedName>
        <fullName evidence="2">DUF4031 domain-containing protein</fullName>
    </recommendedName>
</protein>
<dbReference type="STRING" id="1278073.MYSTI_01907"/>